<feature type="domain" description="DUF4537" evidence="4">
    <location>
        <begin position="872"/>
        <end position="989"/>
    </location>
</feature>
<dbReference type="AlphaFoldDB" id="A0A8J6FRV0"/>
<organism evidence="5 6">
    <name type="scientific">Eleutherodactylus coqui</name>
    <name type="common">Puerto Rican coqui</name>
    <dbReference type="NCBI Taxonomy" id="57060"/>
    <lineage>
        <taxon>Eukaryota</taxon>
        <taxon>Metazoa</taxon>
        <taxon>Chordata</taxon>
        <taxon>Craniata</taxon>
        <taxon>Vertebrata</taxon>
        <taxon>Euteleostomi</taxon>
        <taxon>Amphibia</taxon>
        <taxon>Batrachia</taxon>
        <taxon>Anura</taxon>
        <taxon>Neobatrachia</taxon>
        <taxon>Hyloidea</taxon>
        <taxon>Eleutherodactylidae</taxon>
        <taxon>Eleutherodactylinae</taxon>
        <taxon>Eleutherodactylus</taxon>
        <taxon>Eleutherodactylus</taxon>
    </lineage>
</organism>
<dbReference type="Gene3D" id="3.40.50.410">
    <property type="entry name" value="von Willebrand factor, type A domain"/>
    <property type="match status" value="1"/>
</dbReference>
<evidence type="ECO:0000259" key="3">
    <source>
        <dbReference type="Pfam" id="PF13768"/>
    </source>
</evidence>
<dbReference type="Pfam" id="PF13768">
    <property type="entry name" value="VWA_3"/>
    <property type="match status" value="1"/>
</dbReference>
<evidence type="ECO:0000256" key="1">
    <source>
        <dbReference type="SAM" id="Coils"/>
    </source>
</evidence>
<sequence>MIRSELSKAQENLKQLQDIWQTFYNSEDEKNNSNKVEETSEDCVSSKEWLKTFGLKAQKLLYYDALADCAFRHSDGIADIKCKPEDESIQTDAENNLKVINAKYCDGFVHVPWKDGSVAHVHISKEKCRWYEERMKTVLDKMNRRYQSVQLRSEQLKHKRMFNFVKFDSKVEAWKPKLAEVNEENMKEAWCWIKELQVGSSTNTLKAIQVAITDSNTQAVYLLTDGRPDQPTDAILDQVNILNQIPIHTISFNCNDNEANSFLYELSNKTGGRFHTYSSYVKDPDAPQSFVSEDIQLLLNEIEKGKSTLEKIKKLHMECLMLDWCHSEDTDVPQSSLDISSSRWLKIYGLVPRRLTIMDALAPTMVPHSAKYVPILDKHVVSKVFDEVLPLAHVSGNRKLITLINPQAVNLSDYKEKLGRAIKSYERRLNLIVWRVLPQEERDNFNSDVPISYLDNKEALLQALDRLGWPISPEDVMLLEDEIQAGKTYLQQALDLQEGSNKKSVTEYSSVQTNHEKNETQKMKQKPKRALLDTLRGQKVIARSEIDGFYYPGTVLKSINSKSALVDFWLGENQVVPIRFIIQTGGALPCPTLKVGDCALSKTGARGGGGSYVPAVVIATPRMDASDKLYTVLKYDKRKEHCLRRELIKISPSQFAVSCGYIRKAQMIDFTISLAERNLLSENIINKLEELSSQVTQYQNEQNEKQKAIQVYINELKEQNSQQHTSGLQVEEKTIAKQNINLLEQLKLLIPIRNSEKEKDGCIIHDCGDLSYFVERASGEIARIHRDDLLTDSDDYKKEIKESDPVIGPHPLHPGSYCPGVVLNCSPDLKVTVQYYDNAEDLAPREHIYSISPEKYKRDTSYILACERRWIGEPVVARNDDTATFHLAKVKKQTDDCKKYVISWADGTTAIQDKEWIFGKFSQPHVLNVGDRVLTLAHPSSLTFLPGIITAINGTKLQILFCNGKRCQNIEAHHCFGLSEKIYDSAVKFYCEDNRTIDSDEDHISSENEDSHSDISSFTISSVDSEK</sequence>
<evidence type="ECO:0000313" key="6">
    <source>
        <dbReference type="Proteomes" id="UP000770717"/>
    </source>
</evidence>
<dbReference type="PANTHER" id="PTHR46785">
    <property type="entry name" value="VON WILLEBRAND FACTOR A DOMAIN-CONTAINING PROTEIN 3B"/>
    <property type="match status" value="1"/>
</dbReference>
<feature type="domain" description="DUF4537" evidence="4">
    <location>
        <begin position="761"/>
        <end position="863"/>
    </location>
</feature>
<dbReference type="CDD" id="cd04508">
    <property type="entry name" value="Tudor_SF"/>
    <property type="match status" value="1"/>
</dbReference>
<evidence type="ECO:0000313" key="5">
    <source>
        <dbReference type="EMBL" id="KAG9492316.1"/>
    </source>
</evidence>
<dbReference type="PANTHER" id="PTHR46785:SF1">
    <property type="entry name" value="VON WILLEBRAND FACTOR A DOMAIN-CONTAINING PROTEIN 3B"/>
    <property type="match status" value="1"/>
</dbReference>
<keyword evidence="6" id="KW-1185">Reference proteome</keyword>
<name>A0A8J6FRV0_ELECQ</name>
<dbReference type="OrthoDB" id="10021393at2759"/>
<dbReference type="InterPro" id="IPR032770">
    <property type="entry name" value="DUF4537"/>
</dbReference>
<accession>A0A8J6FRV0</accession>
<keyword evidence="1" id="KW-0175">Coiled coil</keyword>
<dbReference type="EMBL" id="WNTK01000001">
    <property type="protein sequence ID" value="KAG9492316.1"/>
    <property type="molecule type" value="Genomic_DNA"/>
</dbReference>
<dbReference type="InterPro" id="IPR002035">
    <property type="entry name" value="VWF_A"/>
</dbReference>
<feature type="domain" description="DUF4537" evidence="4">
    <location>
        <begin position="537"/>
        <end position="662"/>
    </location>
</feature>
<protein>
    <recommendedName>
        <fullName evidence="7">von Willebrand factor A domain-containing protein 3B</fullName>
    </recommendedName>
</protein>
<dbReference type="Pfam" id="PF15057">
    <property type="entry name" value="DUF4537"/>
    <property type="match status" value="3"/>
</dbReference>
<reference evidence="5" key="1">
    <citation type="thesis" date="2020" institute="ProQuest LLC" country="789 East Eisenhower Parkway, Ann Arbor, MI, USA">
        <title>Comparative Genomics and Chromosome Evolution.</title>
        <authorList>
            <person name="Mudd A.B."/>
        </authorList>
    </citation>
    <scope>NUCLEOTIDE SEQUENCE</scope>
    <source>
        <strain evidence="5">HN-11 Male</strain>
        <tissue evidence="5">Kidney and liver</tissue>
    </source>
</reference>
<feature type="region of interest" description="Disordered" evidence="2">
    <location>
        <begin position="1000"/>
        <end position="1027"/>
    </location>
</feature>
<gene>
    <name evidence="5" type="ORF">GDO78_000694</name>
</gene>
<feature type="compositionally biased region" description="Low complexity" evidence="2">
    <location>
        <begin position="1014"/>
        <end position="1027"/>
    </location>
</feature>
<proteinExistence type="predicted"/>
<feature type="coiled-coil region" evidence="1">
    <location>
        <begin position="681"/>
        <end position="715"/>
    </location>
</feature>
<dbReference type="Proteomes" id="UP000770717">
    <property type="component" value="Unassembled WGS sequence"/>
</dbReference>
<feature type="domain" description="VWFA" evidence="3">
    <location>
        <begin position="154"/>
        <end position="275"/>
    </location>
</feature>
<evidence type="ECO:0000256" key="2">
    <source>
        <dbReference type="SAM" id="MobiDB-lite"/>
    </source>
</evidence>
<dbReference type="SUPFAM" id="SSF53300">
    <property type="entry name" value="vWA-like"/>
    <property type="match status" value="1"/>
</dbReference>
<evidence type="ECO:0000259" key="4">
    <source>
        <dbReference type="Pfam" id="PF15057"/>
    </source>
</evidence>
<dbReference type="InterPro" id="IPR036465">
    <property type="entry name" value="vWFA_dom_sf"/>
</dbReference>
<evidence type="ECO:0008006" key="7">
    <source>
        <dbReference type="Google" id="ProtNLM"/>
    </source>
</evidence>
<comment type="caution">
    <text evidence="5">The sequence shown here is derived from an EMBL/GenBank/DDBJ whole genome shotgun (WGS) entry which is preliminary data.</text>
</comment>
<feature type="compositionally biased region" description="Basic and acidic residues" evidence="2">
    <location>
        <begin position="1000"/>
        <end position="1013"/>
    </location>
</feature>